<dbReference type="InterPro" id="IPR013325">
    <property type="entry name" value="RNA_pol_sigma_r2"/>
</dbReference>
<evidence type="ECO:0000256" key="6">
    <source>
        <dbReference type="ARBA" id="ARBA00023163"/>
    </source>
</evidence>
<dbReference type="NCBIfam" id="TIGR02937">
    <property type="entry name" value="sigma70-ECF"/>
    <property type="match status" value="1"/>
</dbReference>
<evidence type="ECO:0000259" key="8">
    <source>
        <dbReference type="Pfam" id="PF00196"/>
    </source>
</evidence>
<dbReference type="OrthoDB" id="9783788at2"/>
<dbReference type="PANTHER" id="PTHR30385">
    <property type="entry name" value="SIGMA FACTOR F FLAGELLAR"/>
    <property type="match status" value="1"/>
</dbReference>
<dbReference type="Proteomes" id="UP000281498">
    <property type="component" value="Unassembled WGS sequence"/>
</dbReference>
<dbReference type="Pfam" id="PF00196">
    <property type="entry name" value="GerE"/>
    <property type="match status" value="1"/>
</dbReference>
<comment type="similarity">
    <text evidence="1">Belongs to the sigma-70 factor family.</text>
</comment>
<dbReference type="EMBL" id="PDOE01000002">
    <property type="protein sequence ID" value="RKL68219.1"/>
    <property type="molecule type" value="Genomic_DNA"/>
</dbReference>
<gene>
    <name evidence="10" type="ORF">CR203_06960</name>
</gene>
<dbReference type="GO" id="GO:0006352">
    <property type="term" value="P:DNA-templated transcription initiation"/>
    <property type="evidence" value="ECO:0007669"/>
    <property type="project" value="InterPro"/>
</dbReference>
<organism evidence="10 11">
    <name type="scientific">Salipaludibacillus neizhouensis</name>
    <dbReference type="NCBI Taxonomy" id="885475"/>
    <lineage>
        <taxon>Bacteria</taxon>
        <taxon>Bacillati</taxon>
        <taxon>Bacillota</taxon>
        <taxon>Bacilli</taxon>
        <taxon>Bacillales</taxon>
        <taxon>Bacillaceae</taxon>
    </lineage>
</organism>
<comment type="function">
    <text evidence="7">Sigma factors are initiation factors that promote the attachment of RNA polymerase to specific initiation sites and are then released. Sigma-S contributes to the protection against external stress, thus playing a role in cellular fitness and survival.</text>
</comment>
<evidence type="ECO:0000256" key="3">
    <source>
        <dbReference type="ARBA" id="ARBA00023015"/>
    </source>
</evidence>
<dbReference type="SUPFAM" id="SSF88946">
    <property type="entry name" value="Sigma2 domain of RNA polymerase sigma factors"/>
    <property type="match status" value="1"/>
</dbReference>
<proteinExistence type="inferred from homology"/>
<dbReference type="InterPro" id="IPR036388">
    <property type="entry name" value="WH-like_DNA-bd_sf"/>
</dbReference>
<dbReference type="GO" id="GO:0016987">
    <property type="term" value="F:sigma factor activity"/>
    <property type="evidence" value="ECO:0007669"/>
    <property type="project" value="UniProtKB-KW"/>
</dbReference>
<evidence type="ECO:0000256" key="4">
    <source>
        <dbReference type="ARBA" id="ARBA00023082"/>
    </source>
</evidence>
<evidence type="ECO:0000256" key="1">
    <source>
        <dbReference type="ARBA" id="ARBA00007788"/>
    </source>
</evidence>
<keyword evidence="11" id="KW-1185">Reference proteome</keyword>
<comment type="caution">
    <text evidence="10">The sequence shown here is derived from an EMBL/GenBank/DDBJ whole genome shotgun (WGS) entry which is preliminary data.</text>
</comment>
<dbReference type="GO" id="GO:0003677">
    <property type="term" value="F:DNA binding"/>
    <property type="evidence" value="ECO:0007669"/>
    <property type="project" value="UniProtKB-KW"/>
</dbReference>
<dbReference type="AlphaFoldDB" id="A0A3A9K7L9"/>
<evidence type="ECO:0000259" key="9">
    <source>
        <dbReference type="Pfam" id="PF04542"/>
    </source>
</evidence>
<keyword evidence="3" id="KW-0805">Transcription regulation</keyword>
<evidence type="ECO:0000256" key="7">
    <source>
        <dbReference type="ARBA" id="ARBA00024701"/>
    </source>
</evidence>
<evidence type="ECO:0000313" key="10">
    <source>
        <dbReference type="EMBL" id="RKL68219.1"/>
    </source>
</evidence>
<protein>
    <recommendedName>
        <fullName evidence="2">RNA polymerase sigma factor SigS</fullName>
    </recommendedName>
</protein>
<keyword evidence="6" id="KW-0804">Transcription</keyword>
<dbReference type="InterPro" id="IPR007627">
    <property type="entry name" value="RNA_pol_sigma70_r2"/>
</dbReference>
<name>A0A3A9K7L9_9BACI</name>
<keyword evidence="5" id="KW-0238">DNA-binding</keyword>
<evidence type="ECO:0000256" key="2">
    <source>
        <dbReference type="ARBA" id="ARBA00021245"/>
    </source>
</evidence>
<dbReference type="InterPro" id="IPR000792">
    <property type="entry name" value="Tscrpt_reg_LuxR_C"/>
</dbReference>
<dbReference type="Pfam" id="PF04542">
    <property type="entry name" value="Sigma70_r2"/>
    <property type="match status" value="1"/>
</dbReference>
<dbReference type="PANTHER" id="PTHR30385:SF4">
    <property type="entry name" value="RNA POLYMERASE SIGMA-E FACTOR"/>
    <property type="match status" value="1"/>
</dbReference>
<sequence>MEKMETRNDYEFEKVCEQFMPMIYGLIRKWNLGMEKEEYIQTGRIALYEAWSRYDEQLGAFPAYAKSYVYGRIQQSLEKKERWNSRHVATEPFIMSETSLLIVGNEEELLVLQDWLSRTSLSPREKEWVRESLFYGSKSTEIAESRNVSVSTVKTWRKTALKKLRAENFDIMF</sequence>
<dbReference type="Gene3D" id="1.10.10.10">
    <property type="entry name" value="Winged helix-like DNA-binding domain superfamily/Winged helix DNA-binding domain"/>
    <property type="match status" value="1"/>
</dbReference>
<evidence type="ECO:0000313" key="11">
    <source>
        <dbReference type="Proteomes" id="UP000281498"/>
    </source>
</evidence>
<feature type="domain" description="HTH luxR-type" evidence="8">
    <location>
        <begin position="120"/>
        <end position="168"/>
    </location>
</feature>
<reference evidence="10 11" key="1">
    <citation type="submission" date="2017-10" db="EMBL/GenBank/DDBJ databases">
        <title>Bacillus sp. nov., a halophilic bacterium isolated from a Keqin Lake.</title>
        <authorList>
            <person name="Wang H."/>
        </authorList>
    </citation>
    <scope>NUCLEOTIDE SEQUENCE [LARGE SCALE GENOMIC DNA]</scope>
    <source>
        <strain evidence="10 11">KCTC 13187</strain>
    </source>
</reference>
<dbReference type="Gene3D" id="1.10.1740.10">
    <property type="match status" value="1"/>
</dbReference>
<evidence type="ECO:0000256" key="5">
    <source>
        <dbReference type="ARBA" id="ARBA00023125"/>
    </source>
</evidence>
<keyword evidence="4" id="KW-0731">Sigma factor</keyword>
<feature type="domain" description="RNA polymerase sigma-70 region 2" evidence="9">
    <location>
        <begin position="17"/>
        <end position="82"/>
    </location>
</feature>
<dbReference type="SUPFAM" id="SSF46894">
    <property type="entry name" value="C-terminal effector domain of the bipartite response regulators"/>
    <property type="match status" value="1"/>
</dbReference>
<accession>A0A3A9K7L9</accession>
<dbReference type="InterPro" id="IPR016032">
    <property type="entry name" value="Sig_transdc_resp-reg_C-effctor"/>
</dbReference>
<dbReference type="InterPro" id="IPR014284">
    <property type="entry name" value="RNA_pol_sigma-70_dom"/>
</dbReference>